<dbReference type="Pfam" id="PF01650">
    <property type="entry name" value="Peptidase_C13"/>
    <property type="match status" value="1"/>
</dbReference>
<organism evidence="4 5">
    <name type="scientific">Desulfatibacillum aliphaticivorans</name>
    <dbReference type="NCBI Taxonomy" id="218208"/>
    <lineage>
        <taxon>Bacteria</taxon>
        <taxon>Pseudomonadati</taxon>
        <taxon>Thermodesulfobacteriota</taxon>
        <taxon>Desulfobacteria</taxon>
        <taxon>Desulfobacterales</taxon>
        <taxon>Desulfatibacillaceae</taxon>
        <taxon>Desulfatibacillum</taxon>
    </lineage>
</organism>
<sequence length="1215" mass="131829">MKRLKTIIAFVAGLLTGILLFPCPSLAEDLTAQIFTNPDQDVLPMEVEFSAQVSGGTPPYSYVWSFGDGGSSVNAEESHYYRDSGTYTVSLTIVDSQGGFTVAQKQAVISAMVFDENNVTYTHYTNTDEIQAIIVDKDDPDVLWIGTSGGLVRKNITTGEKTIYTQELPVPYAKCLLQTTDGAIWVGTAEGGIARLDYDINQWTVYDRSNSYLPRDYVCSLIQTDDGTIWAGTWGGGIARLDYSMNQWTIYNTSNSSIPHNCVGALIQTYDGNVWIGTGNGLASLDYRSGQWAVYYSENCGMPGNWVYTLMQAGDNSVWIGTANSGLARLDYGSNQWIVYNTDNSSLPNNSIRTLIQADDGAIWIGAYEGLIRLDHGTNQWTIFVEDNSNLPSNYVSSLFQAKDGMIWVGTGKNGLAKLDYGDNQWTSYDVSSTGLPDNCVQPLIQTEDCAIWLGMSNGNGLVRLDYINNQWILYNKSNCALPNNFVWSLIETDDGAIWSGTWGGLARLDYGSTQWTVYSTSNSALPDGGAVWSLLQTEDGAIWVGTLGGGLARLDYDSNVWNLYNTSSSNLSCNRVISLIQAEDGSIWIGTEDGLSKFDYDTNLWTLFNTDNSSLPSNMVLSLLQHRDGSIWIGTDHGLAKLDHTASQWTVYDTDNSNLPNNKVLSLIQTQFGSVWAGTYSGLIRFDQDANHWNVFLPHYRVKSIMETKDGAYWAGTELGGLVRLSFPSSSKSPGKAVIVAGGGAAKTNTLWSTTEEIARSAYRIFHARGFKNTDIYLMSPDTWCDFNGDGFDDHVVDCPPSNEDRDPAISDVEYAITDWAVTNYTEDTPLFVYLIDHGYSDDGNGPYFQVSSGENLYASQLDEFLDAYEAATGGQVVVVNESCYSGEFLAGLKKSGRVVVSSAGADLVKYTSTGANSFSNFFLKHLYNNQSLSQAFSLAAQDLKIYASTQDQTPWMDDNGDGLCDVSDGLLASQIKLGGDFVLGASWPEILGAECGACISGTAVLTATVSANMNRVWAEIEPPGYEPDDSQGFIHLDLPFINLADSDGDLVYTGEYGGFTQTGVYVVSLFAKDHYGNTTTWDPINVPIGLDDKGSVTGSVKIVFTDNDAVSVQAAAGAVTVRIAGTDCQAQVDSNGDFTIYGVSPGEYTVIISSAGFDSVEVSGVSVTVGETSALGSVELPVQTSQAIPCDMNNDGRRDVKDALEIIQEAVGN</sequence>
<dbReference type="InterPro" id="IPR001096">
    <property type="entry name" value="Peptidase_C13"/>
</dbReference>
<dbReference type="InterPro" id="IPR015943">
    <property type="entry name" value="WD40/YVTN_repeat-like_dom_sf"/>
</dbReference>
<keyword evidence="2" id="KW-0732">Signal</keyword>
<keyword evidence="1" id="KW-0597">Phosphoprotein</keyword>
<dbReference type="InterPro" id="IPR000601">
    <property type="entry name" value="PKD_dom"/>
</dbReference>
<dbReference type="InterPro" id="IPR011110">
    <property type="entry name" value="Reg_prop"/>
</dbReference>
<dbReference type="SUPFAM" id="SSF49464">
    <property type="entry name" value="Carboxypeptidase regulatory domain-like"/>
    <property type="match status" value="1"/>
</dbReference>
<feature type="chain" id="PRO_5002869074" evidence="2">
    <location>
        <begin position="28"/>
        <end position="1215"/>
    </location>
</feature>
<dbReference type="GO" id="GO:0006508">
    <property type="term" value="P:proteolysis"/>
    <property type="evidence" value="ECO:0007669"/>
    <property type="project" value="InterPro"/>
</dbReference>
<dbReference type="PANTHER" id="PTHR43547">
    <property type="entry name" value="TWO-COMPONENT HISTIDINE KINASE"/>
    <property type="match status" value="1"/>
</dbReference>
<reference evidence="4 5" key="1">
    <citation type="journal article" date="2012" name="Environ. Microbiol.">
        <title>The genome sequence of Desulfatibacillum alkenivorans AK-01: a blueprint for anaerobic alkane oxidation.</title>
        <authorList>
            <person name="Callaghan A.V."/>
            <person name="Morris B.E."/>
            <person name="Pereira I.A."/>
            <person name="McInerney M.J."/>
            <person name="Austin R.N."/>
            <person name="Groves J.T."/>
            <person name="Kukor J.J."/>
            <person name="Suflita J.M."/>
            <person name="Young L.Y."/>
            <person name="Zylstra G.J."/>
            <person name="Wawrik B."/>
        </authorList>
    </citation>
    <scope>NUCLEOTIDE SEQUENCE [LARGE SCALE GENOMIC DNA]</scope>
    <source>
        <strain evidence="4 5">AK-01</strain>
    </source>
</reference>
<dbReference type="SUPFAM" id="SSF63829">
    <property type="entry name" value="Calcium-dependent phosphotriesterase"/>
    <property type="match status" value="4"/>
</dbReference>
<dbReference type="AlphaFoldDB" id="B8FGD1"/>
<dbReference type="GO" id="GO:0008233">
    <property type="term" value="F:peptidase activity"/>
    <property type="evidence" value="ECO:0007669"/>
    <property type="project" value="InterPro"/>
</dbReference>
<dbReference type="Pfam" id="PF18911">
    <property type="entry name" value="PKD_4"/>
    <property type="match status" value="1"/>
</dbReference>
<keyword evidence="5" id="KW-1185">Reference proteome</keyword>
<evidence type="ECO:0000313" key="4">
    <source>
        <dbReference type="EMBL" id="ACL03811.1"/>
    </source>
</evidence>
<proteinExistence type="predicted"/>
<dbReference type="PANTHER" id="PTHR43547:SF2">
    <property type="entry name" value="HYBRID SIGNAL TRANSDUCTION HISTIDINE KINASE C"/>
    <property type="match status" value="1"/>
</dbReference>
<evidence type="ECO:0000259" key="3">
    <source>
        <dbReference type="PROSITE" id="PS50093"/>
    </source>
</evidence>
<name>B8FGD1_DESAL</name>
<dbReference type="Gene3D" id="2.60.40.10">
    <property type="entry name" value="Immunoglobulins"/>
    <property type="match status" value="1"/>
</dbReference>
<evidence type="ECO:0000313" key="5">
    <source>
        <dbReference type="Proteomes" id="UP000000739"/>
    </source>
</evidence>
<feature type="signal peptide" evidence="2">
    <location>
        <begin position="1"/>
        <end position="27"/>
    </location>
</feature>
<dbReference type="GO" id="GO:0000155">
    <property type="term" value="F:phosphorelay sensor kinase activity"/>
    <property type="evidence" value="ECO:0007669"/>
    <property type="project" value="TreeGrafter"/>
</dbReference>
<dbReference type="eggNOG" id="COG3292">
    <property type="taxonomic scope" value="Bacteria"/>
</dbReference>
<dbReference type="Pfam" id="PF13620">
    <property type="entry name" value="CarboxypepD_reg"/>
    <property type="match status" value="1"/>
</dbReference>
<dbReference type="CDD" id="cd00146">
    <property type="entry name" value="PKD"/>
    <property type="match status" value="1"/>
</dbReference>
<dbReference type="SUPFAM" id="SSF49299">
    <property type="entry name" value="PKD domain"/>
    <property type="match status" value="1"/>
</dbReference>
<dbReference type="InterPro" id="IPR022409">
    <property type="entry name" value="PKD/Chitinase_dom"/>
</dbReference>
<dbReference type="HOGENOM" id="CLU_272727_0_0_7"/>
<dbReference type="EMBL" id="CP001322">
    <property type="protein sequence ID" value="ACL03811.1"/>
    <property type="molecule type" value="Genomic_DNA"/>
</dbReference>
<dbReference type="InterPro" id="IPR008969">
    <property type="entry name" value="CarboxyPept-like_regulatory"/>
</dbReference>
<accession>B8FGD1</accession>
<dbReference type="KEGG" id="dal:Dalk_2117"/>
<protein>
    <submittedName>
        <fullName evidence="4">Two component regulator propeller domain protein</fullName>
    </submittedName>
</protein>
<dbReference type="eggNOG" id="COG3291">
    <property type="taxonomic scope" value="Bacteria"/>
</dbReference>
<dbReference type="PROSITE" id="PS50093">
    <property type="entry name" value="PKD"/>
    <property type="match status" value="1"/>
</dbReference>
<feature type="domain" description="PKD" evidence="3">
    <location>
        <begin position="30"/>
        <end position="111"/>
    </location>
</feature>
<dbReference type="Proteomes" id="UP000000739">
    <property type="component" value="Chromosome"/>
</dbReference>
<dbReference type="InterPro" id="IPR013783">
    <property type="entry name" value="Ig-like_fold"/>
</dbReference>
<gene>
    <name evidence="4" type="ordered locus">Dalk_2117</name>
</gene>
<dbReference type="Gene3D" id="2.130.10.10">
    <property type="entry name" value="YVTN repeat-like/Quinoprotein amine dehydrogenase"/>
    <property type="match status" value="4"/>
</dbReference>
<dbReference type="Gene3D" id="2.60.40.1120">
    <property type="entry name" value="Carboxypeptidase-like, regulatory domain"/>
    <property type="match status" value="1"/>
</dbReference>
<dbReference type="Gene3D" id="3.40.50.1460">
    <property type="match status" value="1"/>
</dbReference>
<dbReference type="Pfam" id="PF07494">
    <property type="entry name" value="Reg_prop"/>
    <property type="match status" value="7"/>
</dbReference>
<evidence type="ECO:0000256" key="2">
    <source>
        <dbReference type="SAM" id="SignalP"/>
    </source>
</evidence>
<evidence type="ECO:0000256" key="1">
    <source>
        <dbReference type="ARBA" id="ARBA00022553"/>
    </source>
</evidence>
<dbReference type="InterPro" id="IPR035986">
    <property type="entry name" value="PKD_dom_sf"/>
</dbReference>
<dbReference type="SMART" id="SM00089">
    <property type="entry name" value="PKD"/>
    <property type="match status" value="1"/>
</dbReference>